<protein>
    <recommendedName>
        <fullName evidence="3">CoA transferase</fullName>
    </recommendedName>
</protein>
<reference evidence="2" key="1">
    <citation type="submission" date="2018-05" db="EMBL/GenBank/DDBJ databases">
        <authorList>
            <person name="Lanie J.A."/>
            <person name="Ng W.-L."/>
            <person name="Kazmierczak K.M."/>
            <person name="Andrzejewski T.M."/>
            <person name="Davidsen T.M."/>
            <person name="Wayne K.J."/>
            <person name="Tettelin H."/>
            <person name="Glass J.I."/>
            <person name="Rusch D."/>
            <person name="Podicherti R."/>
            <person name="Tsui H.-C.T."/>
            <person name="Winkler M.E."/>
        </authorList>
    </citation>
    <scope>NUCLEOTIDE SEQUENCE</scope>
</reference>
<evidence type="ECO:0000313" key="2">
    <source>
        <dbReference type="EMBL" id="SVA45409.1"/>
    </source>
</evidence>
<dbReference type="EMBL" id="UINC01010187">
    <property type="protein sequence ID" value="SVA45409.1"/>
    <property type="molecule type" value="Genomic_DNA"/>
</dbReference>
<dbReference type="PANTHER" id="PTHR48207">
    <property type="entry name" value="SUCCINATE--HYDROXYMETHYLGLUTARATE COA-TRANSFERASE"/>
    <property type="match status" value="1"/>
</dbReference>
<dbReference type="Pfam" id="PF02515">
    <property type="entry name" value="CoA_transf_3"/>
    <property type="match status" value="1"/>
</dbReference>
<keyword evidence="1" id="KW-0808">Transferase</keyword>
<gene>
    <name evidence="2" type="ORF">METZ01_LOCUS98263</name>
</gene>
<dbReference type="InterPro" id="IPR003673">
    <property type="entry name" value="CoA-Trfase_fam_III"/>
</dbReference>
<dbReference type="Gene3D" id="3.40.50.10540">
    <property type="entry name" value="Crotonobetainyl-coa:carnitine coa-transferase, domain 1"/>
    <property type="match status" value="1"/>
</dbReference>
<name>A0A381VYN5_9ZZZZ</name>
<dbReference type="AlphaFoldDB" id="A0A381VYN5"/>
<organism evidence="2">
    <name type="scientific">marine metagenome</name>
    <dbReference type="NCBI Taxonomy" id="408172"/>
    <lineage>
        <taxon>unclassified sequences</taxon>
        <taxon>metagenomes</taxon>
        <taxon>ecological metagenomes</taxon>
    </lineage>
</organism>
<evidence type="ECO:0000256" key="1">
    <source>
        <dbReference type="ARBA" id="ARBA00022679"/>
    </source>
</evidence>
<dbReference type="InterPro" id="IPR023606">
    <property type="entry name" value="CoA-Trfase_III_dom_1_sf"/>
</dbReference>
<dbReference type="PANTHER" id="PTHR48207:SF3">
    <property type="entry name" value="SUCCINATE--HYDROXYMETHYLGLUTARATE COA-TRANSFERASE"/>
    <property type="match status" value="1"/>
</dbReference>
<feature type="non-terminal residue" evidence="2">
    <location>
        <position position="207"/>
    </location>
</feature>
<sequence length="207" mass="22158">MKSNEPALSGLTVLDLSEGYAGGYCTKILRDLGASVIKVEMPKRGDVCRSYGPFLNDDPNLETSAPFLYLNAGKKSITLDVTDSRSGDIVRRLAQESDIIVESHHPGFMSELGLSYEVLSGSNKGLIMASLTHFGQSGPYRDYKGSDLTSYALSGYMYLTGDEEKMPLKAGGRQAEYQGGLAGALSVVSCLIGRLFSGQGQHIDVSA</sequence>
<dbReference type="InterPro" id="IPR050483">
    <property type="entry name" value="CoA-transferase_III_domain"/>
</dbReference>
<dbReference type="GO" id="GO:0008410">
    <property type="term" value="F:CoA-transferase activity"/>
    <property type="evidence" value="ECO:0007669"/>
    <property type="project" value="TreeGrafter"/>
</dbReference>
<evidence type="ECO:0008006" key="3">
    <source>
        <dbReference type="Google" id="ProtNLM"/>
    </source>
</evidence>
<dbReference type="SUPFAM" id="SSF89796">
    <property type="entry name" value="CoA-transferase family III (CaiB/BaiF)"/>
    <property type="match status" value="1"/>
</dbReference>
<proteinExistence type="predicted"/>
<accession>A0A381VYN5</accession>